<evidence type="ECO:0000313" key="4">
    <source>
        <dbReference type="EMBL" id="KON30095.1"/>
    </source>
</evidence>
<feature type="domain" description="PDZ" evidence="3">
    <location>
        <begin position="261"/>
        <end position="360"/>
    </location>
</feature>
<dbReference type="GO" id="GO:0004252">
    <property type="term" value="F:serine-type endopeptidase activity"/>
    <property type="evidence" value="ECO:0007669"/>
    <property type="project" value="InterPro"/>
</dbReference>
<keyword evidence="2" id="KW-0378">Hydrolase</keyword>
<dbReference type="Gene3D" id="2.30.42.10">
    <property type="match status" value="1"/>
</dbReference>
<protein>
    <recommendedName>
        <fullName evidence="3">PDZ domain-containing protein</fullName>
    </recommendedName>
</protein>
<dbReference type="InterPro" id="IPR051201">
    <property type="entry name" value="Chloro_Bact_Ser_Proteases"/>
</dbReference>
<dbReference type="PANTHER" id="PTHR43343">
    <property type="entry name" value="PEPTIDASE S12"/>
    <property type="match status" value="1"/>
</dbReference>
<dbReference type="SUPFAM" id="SSF50494">
    <property type="entry name" value="Trypsin-like serine proteases"/>
    <property type="match status" value="1"/>
</dbReference>
<dbReference type="EMBL" id="LFWZ01000042">
    <property type="protein sequence ID" value="KON30095.1"/>
    <property type="molecule type" value="Genomic_DNA"/>
</dbReference>
<proteinExistence type="predicted"/>
<dbReference type="AlphaFoldDB" id="A0A0M0BP28"/>
<dbReference type="Proteomes" id="UP000037210">
    <property type="component" value="Unassembled WGS sequence"/>
</dbReference>
<dbReference type="PRINTS" id="PR00834">
    <property type="entry name" value="PROTEASES2C"/>
</dbReference>
<dbReference type="InterPro" id="IPR001478">
    <property type="entry name" value="PDZ"/>
</dbReference>
<evidence type="ECO:0000256" key="1">
    <source>
        <dbReference type="ARBA" id="ARBA00022670"/>
    </source>
</evidence>
<dbReference type="Pfam" id="PF13180">
    <property type="entry name" value="PDZ_2"/>
    <property type="match status" value="1"/>
</dbReference>
<name>A0A0M0BP28_9ARCH</name>
<organism evidence="4 5">
    <name type="scientific">miscellaneous Crenarchaeota group-15 archaeon DG-45</name>
    <dbReference type="NCBI Taxonomy" id="1685127"/>
    <lineage>
        <taxon>Archaea</taxon>
        <taxon>Candidatus Bathyarchaeota</taxon>
        <taxon>MCG-15</taxon>
    </lineage>
</organism>
<comment type="caution">
    <text evidence="4">The sequence shown here is derived from an EMBL/GenBank/DDBJ whole genome shotgun (WGS) entry which is preliminary data.</text>
</comment>
<accession>A0A0M0BP28</accession>
<dbReference type="SUPFAM" id="SSF50156">
    <property type="entry name" value="PDZ domain-like"/>
    <property type="match status" value="1"/>
</dbReference>
<dbReference type="SMART" id="SM00228">
    <property type="entry name" value="PDZ"/>
    <property type="match status" value="1"/>
</dbReference>
<keyword evidence="1" id="KW-0645">Protease</keyword>
<reference evidence="4 5" key="1">
    <citation type="submission" date="2015-06" db="EMBL/GenBank/DDBJ databases">
        <title>New insights into the roles of widespread benthic archaea in carbon and nitrogen cycling.</title>
        <authorList>
            <person name="Lazar C.S."/>
            <person name="Baker B.J."/>
            <person name="Seitz K.W."/>
            <person name="Hyde A.S."/>
            <person name="Dick G.J."/>
            <person name="Hinrichs K.-U."/>
            <person name="Teske A.P."/>
        </authorList>
    </citation>
    <scope>NUCLEOTIDE SEQUENCE [LARGE SCALE GENOMIC DNA]</scope>
    <source>
        <strain evidence="4">DG-45</strain>
    </source>
</reference>
<sequence length="376" mass="39966">MAYFVADISRLNRDISKLSLEVEALRFQQTSSGYEVSSLRDEIRMLRLGNASQSLLMTQIYNRTMRSVVLISVRTSLGGGEGSGFVYDGEGRIITNNHVVDDAVPGGITVTFVDGTVAPAVVVGRDPYVDLAVIDVDVEDRLLKPLALGDSSELLVGEQVVALGNPFGLADSMTAGIVSAVGRQMNAPGSYVIVDVIQTDAAINPGNSGGPLLNMRGEVVGMNTAILSETPQFSGVGFAIPSDTIKREVSSLIEMGSYEHPFLGISGMDLTPPIAERMGLDEKTRGALVVSVLKDGPAEKAGLRGGTRDESIGGTTVRIGGDVIIGVDGRAIRSRYDLDVYIQRNHKPGDAVTLTVIRGDRVMDLRLIIGVRPPPE</sequence>
<dbReference type="Gene3D" id="2.40.10.120">
    <property type="match status" value="1"/>
</dbReference>
<dbReference type="InterPro" id="IPR009003">
    <property type="entry name" value="Peptidase_S1_PA"/>
</dbReference>
<dbReference type="InterPro" id="IPR036034">
    <property type="entry name" value="PDZ_sf"/>
</dbReference>
<dbReference type="InterPro" id="IPR001940">
    <property type="entry name" value="Peptidase_S1C"/>
</dbReference>
<evidence type="ECO:0000259" key="3">
    <source>
        <dbReference type="SMART" id="SM00228"/>
    </source>
</evidence>
<evidence type="ECO:0000256" key="2">
    <source>
        <dbReference type="ARBA" id="ARBA00022801"/>
    </source>
</evidence>
<gene>
    <name evidence="4" type="ORF">AC482_04725</name>
</gene>
<dbReference type="PANTHER" id="PTHR43343:SF3">
    <property type="entry name" value="PROTEASE DO-LIKE 8, CHLOROPLASTIC"/>
    <property type="match status" value="1"/>
</dbReference>
<dbReference type="GO" id="GO:0006508">
    <property type="term" value="P:proteolysis"/>
    <property type="evidence" value="ECO:0007669"/>
    <property type="project" value="UniProtKB-KW"/>
</dbReference>
<dbReference type="Pfam" id="PF13365">
    <property type="entry name" value="Trypsin_2"/>
    <property type="match status" value="1"/>
</dbReference>
<evidence type="ECO:0000313" key="5">
    <source>
        <dbReference type="Proteomes" id="UP000037210"/>
    </source>
</evidence>